<evidence type="ECO:0000256" key="2">
    <source>
        <dbReference type="SAM" id="SignalP"/>
    </source>
</evidence>
<accession>A0AAN9FHB6</accession>
<dbReference type="EMBL" id="JAYWIO010000003">
    <property type="protein sequence ID" value="KAK7273268.1"/>
    <property type="molecule type" value="Genomic_DNA"/>
</dbReference>
<reference evidence="3 4" key="1">
    <citation type="submission" date="2024-01" db="EMBL/GenBank/DDBJ databases">
        <title>The genomes of 5 underutilized Papilionoideae crops provide insights into root nodulation and disease resistanc.</title>
        <authorList>
            <person name="Yuan L."/>
        </authorList>
    </citation>
    <scope>NUCLEOTIDE SEQUENCE [LARGE SCALE GENOMIC DNA]</scope>
    <source>
        <strain evidence="3">ZHUSHIDOU_FW_LH</strain>
        <tissue evidence="3">Leaf</tissue>
    </source>
</reference>
<organism evidence="3 4">
    <name type="scientific">Crotalaria pallida</name>
    <name type="common">Smooth rattlebox</name>
    <name type="synonym">Crotalaria striata</name>
    <dbReference type="NCBI Taxonomy" id="3830"/>
    <lineage>
        <taxon>Eukaryota</taxon>
        <taxon>Viridiplantae</taxon>
        <taxon>Streptophyta</taxon>
        <taxon>Embryophyta</taxon>
        <taxon>Tracheophyta</taxon>
        <taxon>Spermatophyta</taxon>
        <taxon>Magnoliopsida</taxon>
        <taxon>eudicotyledons</taxon>
        <taxon>Gunneridae</taxon>
        <taxon>Pentapetalae</taxon>
        <taxon>rosids</taxon>
        <taxon>fabids</taxon>
        <taxon>Fabales</taxon>
        <taxon>Fabaceae</taxon>
        <taxon>Papilionoideae</taxon>
        <taxon>50 kb inversion clade</taxon>
        <taxon>genistoids sensu lato</taxon>
        <taxon>core genistoids</taxon>
        <taxon>Crotalarieae</taxon>
        <taxon>Crotalaria</taxon>
    </lineage>
</organism>
<dbReference type="PANTHER" id="PTHR36313">
    <property type="entry name" value="ROOT MERISTEM GROWTH FACTOR 2"/>
    <property type="match status" value="1"/>
</dbReference>
<proteinExistence type="predicted"/>
<feature type="region of interest" description="Disordered" evidence="1">
    <location>
        <begin position="204"/>
        <end position="253"/>
    </location>
</feature>
<dbReference type="Proteomes" id="UP001372338">
    <property type="component" value="Unassembled WGS sequence"/>
</dbReference>
<gene>
    <name evidence="3" type="ORF">RIF29_14317</name>
</gene>
<dbReference type="AlphaFoldDB" id="A0AAN9FHB6"/>
<dbReference type="GO" id="GO:0008083">
    <property type="term" value="F:growth factor activity"/>
    <property type="evidence" value="ECO:0007669"/>
    <property type="project" value="InterPro"/>
</dbReference>
<protein>
    <submittedName>
        <fullName evidence="3">Uncharacterized protein</fullName>
    </submittedName>
</protein>
<keyword evidence="4" id="KW-1185">Reference proteome</keyword>
<comment type="caution">
    <text evidence="3">The sequence shown here is derived from an EMBL/GenBank/DDBJ whole genome shotgun (WGS) entry which is preliminary data.</text>
</comment>
<feature type="chain" id="PRO_5042953775" evidence="2">
    <location>
        <begin position="24"/>
        <end position="253"/>
    </location>
</feature>
<dbReference type="GO" id="GO:0010082">
    <property type="term" value="P:regulation of root meristem growth"/>
    <property type="evidence" value="ECO:0007669"/>
    <property type="project" value="InterPro"/>
</dbReference>
<evidence type="ECO:0000313" key="4">
    <source>
        <dbReference type="Proteomes" id="UP001372338"/>
    </source>
</evidence>
<feature type="region of interest" description="Disordered" evidence="1">
    <location>
        <begin position="58"/>
        <end position="98"/>
    </location>
</feature>
<feature type="region of interest" description="Disordered" evidence="1">
    <location>
        <begin position="119"/>
        <end position="157"/>
    </location>
</feature>
<name>A0AAN9FHB6_CROPI</name>
<feature type="signal peptide" evidence="2">
    <location>
        <begin position="1"/>
        <end position="23"/>
    </location>
</feature>
<evidence type="ECO:0000313" key="3">
    <source>
        <dbReference type="EMBL" id="KAK7273268.1"/>
    </source>
</evidence>
<sequence>MKLRAFSNLLLGCLLVMTTQGLGDSLSRVSQGQEENKNKFEVARITSMFAQKAPFEKTGGAHHMRKLGPGGKQLTPNNEETSMDFSKNGKGAAGEGASKISGATYSDGICDFEREGDHKNVKCKGDKSSKSRKSKMDGFVGERKDASQESLGGLRDQKNNIHQEIMILGPKVWKFTRFALGSSRPTNTNTKCSKDCNAVVVKASLKSSSKSKEPQGTAQKDAEAAKEISSLIYKDYKGKPSHKPPINNHDPGN</sequence>
<keyword evidence="2" id="KW-0732">Signal</keyword>
<feature type="compositionally biased region" description="Basic and acidic residues" evidence="1">
    <location>
        <begin position="119"/>
        <end position="147"/>
    </location>
</feature>
<evidence type="ECO:0000256" key="1">
    <source>
        <dbReference type="SAM" id="MobiDB-lite"/>
    </source>
</evidence>
<feature type="compositionally biased region" description="Polar residues" evidence="1">
    <location>
        <begin position="74"/>
        <end position="85"/>
    </location>
</feature>
<dbReference type="PANTHER" id="PTHR36313:SF7">
    <property type="entry name" value="OS09G0474600 PROTEIN"/>
    <property type="match status" value="1"/>
</dbReference>
<dbReference type="InterPro" id="IPR038804">
    <property type="entry name" value="RGF3"/>
</dbReference>